<evidence type="ECO:0000313" key="4">
    <source>
        <dbReference type="Proteomes" id="UP000032680"/>
    </source>
</evidence>
<dbReference type="EMBL" id="BANB01000160">
    <property type="protein sequence ID" value="GAN76754.1"/>
    <property type="molecule type" value="Genomic_DNA"/>
</dbReference>
<name>A0A0D6P7B5_9PROT</name>
<dbReference type="InterPro" id="IPR049054">
    <property type="entry name" value="CN_hydtase_beta-like_N"/>
</dbReference>
<dbReference type="Gene3D" id="1.10.472.20">
    <property type="entry name" value="Nitrile hydratase, beta subunit"/>
    <property type="match status" value="1"/>
</dbReference>
<proteinExistence type="predicted"/>
<protein>
    <submittedName>
        <fullName evidence="3">Nitrile hydratase beta subunit</fullName>
    </submittedName>
</protein>
<feature type="region of interest" description="Disordered" evidence="1">
    <location>
        <begin position="1"/>
        <end position="23"/>
    </location>
</feature>
<sequence length="103" mass="11905">MNGVHDLGGTHGHGPINPEPDEPVFHADWEKRVFGMFFATFAAGMLNVDEFRYAIERMPQQDYLRTSYYEHWLHVFETLLAEKGIVTHEELRARCDQLAKEAA</sequence>
<accession>A0A0D6P7B5</accession>
<dbReference type="RefSeq" id="WP_277813932.1">
    <property type="nucleotide sequence ID" value="NZ_BANB01000160.1"/>
</dbReference>
<keyword evidence="4" id="KW-1185">Reference proteome</keyword>
<organism evidence="3 4">
    <name type="scientific">Acidisphaera rubrifaciens HS-AP3</name>
    <dbReference type="NCBI Taxonomy" id="1231350"/>
    <lineage>
        <taxon>Bacteria</taxon>
        <taxon>Pseudomonadati</taxon>
        <taxon>Pseudomonadota</taxon>
        <taxon>Alphaproteobacteria</taxon>
        <taxon>Acetobacterales</taxon>
        <taxon>Acetobacteraceae</taxon>
        <taxon>Acidisphaera</taxon>
    </lineage>
</organism>
<evidence type="ECO:0000256" key="1">
    <source>
        <dbReference type="SAM" id="MobiDB-lite"/>
    </source>
</evidence>
<comment type="caution">
    <text evidence="3">The sequence shown here is derived from an EMBL/GenBank/DDBJ whole genome shotgun (WGS) entry which is preliminary data.</text>
</comment>
<evidence type="ECO:0000259" key="2">
    <source>
        <dbReference type="Pfam" id="PF21006"/>
    </source>
</evidence>
<evidence type="ECO:0000313" key="3">
    <source>
        <dbReference type="EMBL" id="GAN76754.1"/>
    </source>
</evidence>
<gene>
    <name evidence="3" type="ORF">Asru_0160_04</name>
</gene>
<dbReference type="Pfam" id="PF21006">
    <property type="entry name" value="NHase_beta_N"/>
    <property type="match status" value="1"/>
</dbReference>
<reference evidence="3 4" key="1">
    <citation type="submission" date="2012-11" db="EMBL/GenBank/DDBJ databases">
        <title>Whole genome sequence of Acidisphaera rubrifaciens HS-AP3.</title>
        <authorList>
            <person name="Azuma Y."/>
            <person name="Higashiura N."/>
            <person name="Hirakawa H."/>
            <person name="Matsushita K."/>
        </authorList>
    </citation>
    <scope>NUCLEOTIDE SEQUENCE [LARGE SCALE GENOMIC DNA]</scope>
    <source>
        <strain evidence="3 4">HS-AP3</strain>
    </source>
</reference>
<dbReference type="SUPFAM" id="SSF50090">
    <property type="entry name" value="Electron transport accessory proteins"/>
    <property type="match status" value="1"/>
</dbReference>
<dbReference type="InterPro" id="IPR008990">
    <property type="entry name" value="Elect_transpt_acc-like_dom_sf"/>
</dbReference>
<feature type="domain" description="Nitrile hydratase beta subunit-like N-terminal" evidence="2">
    <location>
        <begin position="1"/>
        <end position="99"/>
    </location>
</feature>
<dbReference type="Proteomes" id="UP000032680">
    <property type="component" value="Unassembled WGS sequence"/>
</dbReference>
<dbReference type="AlphaFoldDB" id="A0A0D6P7B5"/>
<dbReference type="InterPro" id="IPR042262">
    <property type="entry name" value="CN_hydtase_beta_C"/>
</dbReference>